<name>A0ABW2YG31_9GAMM</name>
<accession>A0ABW2YG31</accession>
<dbReference type="EMBL" id="JBHTIF010000004">
    <property type="protein sequence ID" value="MFD0727205.1"/>
    <property type="molecule type" value="Genomic_DNA"/>
</dbReference>
<evidence type="ECO:0000313" key="2">
    <source>
        <dbReference type="Proteomes" id="UP001597110"/>
    </source>
</evidence>
<evidence type="ECO:0000313" key="1">
    <source>
        <dbReference type="EMBL" id="MFD0727205.1"/>
    </source>
</evidence>
<dbReference type="Proteomes" id="UP001597110">
    <property type="component" value="Unassembled WGS sequence"/>
</dbReference>
<dbReference type="RefSeq" id="WP_386825714.1">
    <property type="nucleotide sequence ID" value="NZ_JBHTIF010000004.1"/>
</dbReference>
<proteinExistence type="predicted"/>
<comment type="caution">
    <text evidence="1">The sequence shown here is derived from an EMBL/GenBank/DDBJ whole genome shotgun (WGS) entry which is preliminary data.</text>
</comment>
<reference evidence="2" key="1">
    <citation type="journal article" date="2019" name="Int. J. Syst. Evol. Microbiol.">
        <title>The Global Catalogue of Microorganisms (GCM) 10K type strain sequencing project: providing services to taxonomists for standard genome sequencing and annotation.</title>
        <authorList>
            <consortium name="The Broad Institute Genomics Platform"/>
            <consortium name="The Broad Institute Genome Sequencing Center for Infectious Disease"/>
            <person name="Wu L."/>
            <person name="Ma J."/>
        </authorList>
    </citation>
    <scope>NUCLEOTIDE SEQUENCE [LARGE SCALE GENOMIC DNA]</scope>
    <source>
        <strain evidence="2">CCUG 55585</strain>
    </source>
</reference>
<keyword evidence="2" id="KW-1185">Reference proteome</keyword>
<dbReference type="InterPro" id="IPR025355">
    <property type="entry name" value="DUF4259"/>
</dbReference>
<gene>
    <name evidence="1" type="ORF">ACFQ0E_16545</name>
</gene>
<sequence>MGSSIAEAILFRASGDDGMGTWSCEPYGNDTANDWAYGLDERRDFSLVEETIRAVLDNGDDYLDADLAVEAIAAVEVLAKALGRGTQSDAYTEKVDAWLRTVSTPPTATLLADARRALDRILGPDSELNELWEESDGHAEWIETVRAQQAALAG</sequence>
<protein>
    <submittedName>
        <fullName evidence="1">DUF4259 domain-containing protein</fullName>
    </submittedName>
</protein>
<dbReference type="Pfam" id="PF14078">
    <property type="entry name" value="DUF4259"/>
    <property type="match status" value="1"/>
</dbReference>
<organism evidence="1 2">
    <name type="scientific">Lysobacter brunescens</name>
    <dbReference type="NCBI Taxonomy" id="262323"/>
    <lineage>
        <taxon>Bacteria</taxon>
        <taxon>Pseudomonadati</taxon>
        <taxon>Pseudomonadota</taxon>
        <taxon>Gammaproteobacteria</taxon>
        <taxon>Lysobacterales</taxon>
        <taxon>Lysobacteraceae</taxon>
        <taxon>Lysobacter</taxon>
    </lineage>
</organism>